<evidence type="ECO:0000256" key="3">
    <source>
        <dbReference type="ARBA" id="ARBA00022679"/>
    </source>
</evidence>
<dbReference type="FunFam" id="3.30.1010.10:FF:000075">
    <property type="entry name" value="Uncharacterized protein"/>
    <property type="match status" value="1"/>
</dbReference>
<dbReference type="FunFam" id="1.10.1070.11:FF:000016">
    <property type="entry name" value="PIK1p Phosphatidylinositol 4-kinase"/>
    <property type="match status" value="1"/>
</dbReference>
<dbReference type="RefSeq" id="XP_001442033.1">
    <property type="nucleotide sequence ID" value="XM_001441996.1"/>
</dbReference>
<organism evidence="8 9">
    <name type="scientific">Paramecium tetraurelia</name>
    <dbReference type="NCBI Taxonomy" id="5888"/>
    <lineage>
        <taxon>Eukaryota</taxon>
        <taxon>Sar</taxon>
        <taxon>Alveolata</taxon>
        <taxon>Ciliophora</taxon>
        <taxon>Intramacronucleata</taxon>
        <taxon>Oligohymenophorea</taxon>
        <taxon>Peniculida</taxon>
        <taxon>Parameciidae</taxon>
        <taxon>Paramecium</taxon>
    </lineage>
</organism>
<dbReference type="HOGENOM" id="CLU_002446_6_0_1"/>
<evidence type="ECO:0000313" key="9">
    <source>
        <dbReference type="Proteomes" id="UP000000600"/>
    </source>
</evidence>
<name>A0CV19_PARTE</name>
<dbReference type="SMART" id="SM00146">
    <property type="entry name" value="PI3Kc"/>
    <property type="match status" value="1"/>
</dbReference>
<feature type="domain" description="PIK helical" evidence="7">
    <location>
        <begin position="1"/>
        <end position="148"/>
    </location>
</feature>
<accession>A0CV19</accession>
<dbReference type="Pfam" id="PF00454">
    <property type="entry name" value="PI3_PI4_kinase"/>
    <property type="match status" value="1"/>
</dbReference>
<dbReference type="InParanoid" id="A0CV19"/>
<dbReference type="KEGG" id="ptm:GSPATT00010804001"/>
<dbReference type="Proteomes" id="UP000000600">
    <property type="component" value="Unassembled WGS sequence"/>
</dbReference>
<dbReference type="GO" id="GO:0048015">
    <property type="term" value="P:phosphatidylinositol-mediated signaling"/>
    <property type="evidence" value="ECO:0000318"/>
    <property type="project" value="GO_Central"/>
</dbReference>
<dbReference type="InterPro" id="IPR015433">
    <property type="entry name" value="PI3/4_kinase"/>
</dbReference>
<dbReference type="Gene3D" id="1.10.1070.11">
    <property type="entry name" value="Phosphatidylinositol 3-/4-kinase, catalytic domain"/>
    <property type="match status" value="1"/>
</dbReference>
<sequence length="747" mass="88224">MNNQQLPTTIQELDIDTKELNRRIRQLQNWKAVLSIFQSDNFTPEILIHYFMATFNEAGPHQYLTNSLYHMPKKFIEYYIPQFVQYFSLISRYMVVKNGSQSMETFLESLSSLSIANYFKILWCLIAYSQDEKRYSKIYSKLESFQRRLEKEMINGALKMSNDEIEQNKDNPQFQELLMKKCMEKEFRSHYMIAQDRFIIQMIQLSLTLKSIENDSRKKYLVSQIQKGNNAIKRMTNMNRRLAYFRGIVIPFQRDNEYSEASNLMVNICEEGAACFNTKTRVPYRIVIETISIIEQQEKIDSTKVDENECDALNDTEDFIQMDVPNNLEEQMKQLTNEKQQDTIFNQLIKYDSQSSSFKDFDDLNQTLEANQNQDMLKKRSSSWSDTENSQAAVERQETRSPQKSKDLEDSFSQSSSEHQISILKIGVVEQNQQIQGIIQSPIQQRSSVNYIQNKSNSNLNPWGEDWKDKINRIKQESKFKDFESLQIRIIMVKGGDDLRQELLIMQVIQKMHEIFRSAQLNLFLKPYEIIVVSENSGILEFVQNTVSMDGLKKYLDKQKLSLVQFYKQYFDSDYHQAQKNFVESLAGYSLLSYFLQIKDRHNGNILVDNQGHLIHIDFGFALSISPGNAGFETAPFKMTKDYLEIMDNKNSSMFEYFRRLMFSGFMEIRKYCASIFQIIEIMMEKSNFNCFKYFDFSEFKQRFLLNKTEIQCRQEIDKLIQMSIEDSRTSTKLYDQFQYLTNGIYH</sequence>
<dbReference type="PANTHER" id="PTHR10048:SF22">
    <property type="entry name" value="PHOSPHATIDYLINOSITOL 4-KINASE BETA"/>
    <property type="match status" value="1"/>
</dbReference>
<evidence type="ECO:0000256" key="1">
    <source>
        <dbReference type="ARBA" id="ARBA00001686"/>
    </source>
</evidence>
<reference evidence="8 9" key="1">
    <citation type="journal article" date="2006" name="Nature">
        <title>Global trends of whole-genome duplications revealed by the ciliate Paramecium tetraurelia.</title>
        <authorList>
            <consortium name="Genoscope"/>
            <person name="Aury J.-M."/>
            <person name="Jaillon O."/>
            <person name="Duret L."/>
            <person name="Noel B."/>
            <person name="Jubin C."/>
            <person name="Porcel B.M."/>
            <person name="Segurens B."/>
            <person name="Daubin V."/>
            <person name="Anthouard V."/>
            <person name="Aiach N."/>
            <person name="Arnaiz O."/>
            <person name="Billaut A."/>
            <person name="Beisson J."/>
            <person name="Blanc I."/>
            <person name="Bouhouche K."/>
            <person name="Camara F."/>
            <person name="Duharcourt S."/>
            <person name="Guigo R."/>
            <person name="Gogendeau D."/>
            <person name="Katinka M."/>
            <person name="Keller A.-M."/>
            <person name="Kissmehl R."/>
            <person name="Klotz C."/>
            <person name="Koll F."/>
            <person name="Le Moue A."/>
            <person name="Lepere C."/>
            <person name="Malinsky S."/>
            <person name="Nowacki M."/>
            <person name="Nowak J.K."/>
            <person name="Plattner H."/>
            <person name="Poulain J."/>
            <person name="Ruiz F."/>
            <person name="Serrano V."/>
            <person name="Zagulski M."/>
            <person name="Dessen P."/>
            <person name="Betermier M."/>
            <person name="Weissenbach J."/>
            <person name="Scarpelli C."/>
            <person name="Schachter V."/>
            <person name="Sperling L."/>
            <person name="Meyer E."/>
            <person name="Cohen J."/>
            <person name="Wincker P."/>
        </authorList>
    </citation>
    <scope>NUCLEOTIDE SEQUENCE [LARGE SCALE GENOMIC DNA]</scope>
    <source>
        <strain evidence="8 9">Stock d4-2</strain>
    </source>
</reference>
<feature type="region of interest" description="Disordered" evidence="5">
    <location>
        <begin position="373"/>
        <end position="416"/>
    </location>
</feature>
<dbReference type="OrthoDB" id="10264149at2759"/>
<dbReference type="PROSITE" id="PS00915">
    <property type="entry name" value="PI3_4_KINASE_1"/>
    <property type="match status" value="1"/>
</dbReference>
<dbReference type="InterPro" id="IPR000403">
    <property type="entry name" value="PI3/4_kinase_cat_dom"/>
</dbReference>
<evidence type="ECO:0000256" key="2">
    <source>
        <dbReference type="ARBA" id="ARBA00012169"/>
    </source>
</evidence>
<dbReference type="PANTHER" id="PTHR10048">
    <property type="entry name" value="PHOSPHATIDYLINOSITOL KINASE"/>
    <property type="match status" value="1"/>
</dbReference>
<keyword evidence="4" id="KW-0418">Kinase</keyword>
<keyword evidence="9" id="KW-1185">Reference proteome</keyword>
<feature type="domain" description="PI3K/PI4K catalytic" evidence="6">
    <location>
        <begin position="465"/>
        <end position="729"/>
    </location>
</feature>
<dbReference type="GO" id="GO:0005737">
    <property type="term" value="C:cytoplasm"/>
    <property type="evidence" value="ECO:0000318"/>
    <property type="project" value="GO_Central"/>
</dbReference>
<evidence type="ECO:0000313" key="8">
    <source>
        <dbReference type="EMBL" id="CAK74636.1"/>
    </source>
</evidence>
<dbReference type="SUPFAM" id="SSF56112">
    <property type="entry name" value="Protein kinase-like (PK-like)"/>
    <property type="match status" value="1"/>
</dbReference>
<dbReference type="EC" id="2.7.1.67" evidence="2"/>
<dbReference type="InterPro" id="IPR042236">
    <property type="entry name" value="PI3K_accessory_sf"/>
</dbReference>
<feature type="compositionally biased region" description="Polar residues" evidence="5">
    <location>
        <begin position="382"/>
        <end position="392"/>
    </location>
</feature>
<dbReference type="EMBL" id="CT868196">
    <property type="protein sequence ID" value="CAK74636.1"/>
    <property type="molecule type" value="Genomic_DNA"/>
</dbReference>
<dbReference type="FunCoup" id="A0CV19">
    <property type="interactions" value="22"/>
</dbReference>
<dbReference type="OMA" id="NICEEGA"/>
<dbReference type="GO" id="GO:0004430">
    <property type="term" value="F:1-phosphatidylinositol 4-kinase activity"/>
    <property type="evidence" value="ECO:0000318"/>
    <property type="project" value="GO_Central"/>
</dbReference>
<protein>
    <recommendedName>
        <fullName evidence="2">1-phosphatidylinositol 4-kinase</fullName>
        <ecNumber evidence="2">2.7.1.67</ecNumber>
    </recommendedName>
</protein>
<dbReference type="InterPro" id="IPR001263">
    <property type="entry name" value="PI3K_accessory_dom"/>
</dbReference>
<dbReference type="GO" id="GO:0046854">
    <property type="term" value="P:phosphatidylinositol phosphate biosynthetic process"/>
    <property type="evidence" value="ECO:0000318"/>
    <property type="project" value="GO_Central"/>
</dbReference>
<feature type="compositionally biased region" description="Basic and acidic residues" evidence="5">
    <location>
        <begin position="395"/>
        <end position="409"/>
    </location>
</feature>
<evidence type="ECO:0000256" key="4">
    <source>
        <dbReference type="ARBA" id="ARBA00022777"/>
    </source>
</evidence>
<gene>
    <name evidence="8" type="ORF">GSPATT00010804001</name>
</gene>
<dbReference type="Gene3D" id="3.30.1010.10">
    <property type="entry name" value="Phosphatidylinositol 3-kinase Catalytic Subunit, Chain A, domain 4"/>
    <property type="match status" value="1"/>
</dbReference>
<dbReference type="InterPro" id="IPR036940">
    <property type="entry name" value="PI3/4_kinase_cat_sf"/>
</dbReference>
<dbReference type="InterPro" id="IPR018936">
    <property type="entry name" value="PI3/4_kinase_CS"/>
</dbReference>
<dbReference type="PROSITE" id="PS50290">
    <property type="entry name" value="PI3_4_KINASE_3"/>
    <property type="match status" value="1"/>
</dbReference>
<dbReference type="InterPro" id="IPR011009">
    <property type="entry name" value="Kinase-like_dom_sf"/>
</dbReference>
<proteinExistence type="predicted"/>
<evidence type="ECO:0000259" key="7">
    <source>
        <dbReference type="PROSITE" id="PS51545"/>
    </source>
</evidence>
<dbReference type="AlphaFoldDB" id="A0CV19"/>
<evidence type="ECO:0000259" key="6">
    <source>
        <dbReference type="PROSITE" id="PS50290"/>
    </source>
</evidence>
<dbReference type="Gene3D" id="1.25.40.70">
    <property type="entry name" value="Phosphatidylinositol 3-kinase, accessory domain (PIK)"/>
    <property type="match status" value="1"/>
</dbReference>
<dbReference type="PROSITE" id="PS51545">
    <property type="entry name" value="PIK_HELICAL"/>
    <property type="match status" value="1"/>
</dbReference>
<dbReference type="GeneID" id="5027818"/>
<dbReference type="STRING" id="5888.A0CV19"/>
<dbReference type="eggNOG" id="KOG0903">
    <property type="taxonomic scope" value="Eukaryota"/>
</dbReference>
<comment type="catalytic activity">
    <reaction evidence="1">
        <text>a 1,2-diacyl-sn-glycero-3-phospho-(1D-myo-inositol) + ATP = a 1,2-diacyl-sn-glycero-3-phospho-(1D-myo-inositol 4-phosphate) + ADP + H(+)</text>
        <dbReference type="Rhea" id="RHEA:19877"/>
        <dbReference type="ChEBI" id="CHEBI:15378"/>
        <dbReference type="ChEBI" id="CHEBI:30616"/>
        <dbReference type="ChEBI" id="CHEBI:57880"/>
        <dbReference type="ChEBI" id="CHEBI:58178"/>
        <dbReference type="ChEBI" id="CHEBI:456216"/>
        <dbReference type="EC" id="2.7.1.67"/>
    </reaction>
</comment>
<dbReference type="GO" id="GO:0016020">
    <property type="term" value="C:membrane"/>
    <property type="evidence" value="ECO:0000318"/>
    <property type="project" value="GO_Central"/>
</dbReference>
<evidence type="ECO:0000256" key="5">
    <source>
        <dbReference type="SAM" id="MobiDB-lite"/>
    </source>
</evidence>
<keyword evidence="3" id="KW-0808">Transferase</keyword>